<dbReference type="AlphaFoldDB" id="A0A2U1IWA5"/>
<evidence type="ECO:0000256" key="1">
    <source>
        <dbReference type="SAM" id="MobiDB-lite"/>
    </source>
</evidence>
<feature type="compositionally biased region" description="Basic and acidic residues" evidence="1">
    <location>
        <begin position="66"/>
        <end position="77"/>
    </location>
</feature>
<name>A0A2U1IWA5_SMIAN</name>
<keyword evidence="3" id="KW-1185">Reference proteome</keyword>
<accession>A0A2U1IWA5</accession>
<dbReference type="EMBL" id="MBFU01000991">
    <property type="protein sequence ID" value="PVZ97104.1"/>
    <property type="molecule type" value="Genomic_DNA"/>
</dbReference>
<sequence>MEVVVIPDVRLAFESNEFEDYKILDPQNLTEWSTMADKGYVWLDKKFRVVIPSKRNQMSQSQNKSRLTEDGSITHKT</sequence>
<evidence type="ECO:0000313" key="2">
    <source>
        <dbReference type="EMBL" id="PVZ97104.1"/>
    </source>
</evidence>
<evidence type="ECO:0000313" key="3">
    <source>
        <dbReference type="Proteomes" id="UP000245591"/>
    </source>
</evidence>
<gene>
    <name evidence="2" type="ORF">BB558_006961</name>
</gene>
<dbReference type="Proteomes" id="UP000245591">
    <property type="component" value="Unassembled WGS sequence"/>
</dbReference>
<protein>
    <submittedName>
        <fullName evidence="2">Uncharacterized protein</fullName>
    </submittedName>
</protein>
<comment type="caution">
    <text evidence="2">The sequence shown here is derived from an EMBL/GenBank/DDBJ whole genome shotgun (WGS) entry which is preliminary data.</text>
</comment>
<organism evidence="2 3">
    <name type="scientific">Smittium angustum</name>
    <dbReference type="NCBI Taxonomy" id="133377"/>
    <lineage>
        <taxon>Eukaryota</taxon>
        <taxon>Fungi</taxon>
        <taxon>Fungi incertae sedis</taxon>
        <taxon>Zoopagomycota</taxon>
        <taxon>Kickxellomycotina</taxon>
        <taxon>Harpellomycetes</taxon>
        <taxon>Harpellales</taxon>
        <taxon>Legeriomycetaceae</taxon>
        <taxon>Smittium</taxon>
    </lineage>
</organism>
<reference evidence="2 3" key="1">
    <citation type="journal article" date="2018" name="MBio">
        <title>Comparative Genomics Reveals the Core Gene Toolbox for the Fungus-Insect Symbiosis.</title>
        <authorList>
            <person name="Wang Y."/>
            <person name="Stata M."/>
            <person name="Wang W."/>
            <person name="Stajich J.E."/>
            <person name="White M.M."/>
            <person name="Moncalvo J.M."/>
        </authorList>
    </citation>
    <scope>NUCLEOTIDE SEQUENCE [LARGE SCALE GENOMIC DNA]</scope>
    <source>
        <strain evidence="2 3">AUS-126-30</strain>
    </source>
</reference>
<feature type="region of interest" description="Disordered" evidence="1">
    <location>
        <begin position="54"/>
        <end position="77"/>
    </location>
</feature>
<feature type="compositionally biased region" description="Polar residues" evidence="1">
    <location>
        <begin position="54"/>
        <end position="65"/>
    </location>
</feature>
<proteinExistence type="predicted"/>